<dbReference type="OrthoDB" id="4510758at2"/>
<evidence type="ECO:0000313" key="3">
    <source>
        <dbReference type="EMBL" id="RIX33666.1"/>
    </source>
</evidence>
<comment type="caution">
    <text evidence="3">The sequence shown here is derived from an EMBL/GenBank/DDBJ whole genome shotgun (WGS) entry which is preliminary data.</text>
</comment>
<dbReference type="RefSeq" id="WP_119665207.1">
    <property type="nucleotide sequence ID" value="NZ_QXJK01000013.1"/>
</dbReference>
<dbReference type="SUPFAM" id="SSF53474">
    <property type="entry name" value="alpha/beta-Hydrolases"/>
    <property type="match status" value="1"/>
</dbReference>
<protein>
    <submittedName>
        <fullName evidence="3">Esterase family protein</fullName>
    </submittedName>
</protein>
<feature type="compositionally biased region" description="Polar residues" evidence="1">
    <location>
        <begin position="396"/>
        <end position="407"/>
    </location>
</feature>
<reference evidence="3 4" key="1">
    <citation type="submission" date="2018-09" db="EMBL/GenBank/DDBJ databases">
        <title>Optimization and identification of Corynebacterium falsenii FN1-14 from fish paste.</title>
        <authorList>
            <person name="Daroonpunt R."/>
            <person name="Tanasupawat S."/>
        </authorList>
    </citation>
    <scope>NUCLEOTIDE SEQUENCE [LARGE SCALE GENOMIC DNA]</scope>
    <source>
        <strain evidence="3 4">FN1-14</strain>
    </source>
</reference>
<evidence type="ECO:0000313" key="4">
    <source>
        <dbReference type="Proteomes" id="UP000285278"/>
    </source>
</evidence>
<gene>
    <name evidence="3" type="ORF">D3M95_09775</name>
</gene>
<dbReference type="AlphaFoldDB" id="A0A418Q558"/>
<feature type="signal peptide" evidence="2">
    <location>
        <begin position="1"/>
        <end position="31"/>
    </location>
</feature>
<dbReference type="InterPro" id="IPR000801">
    <property type="entry name" value="Esterase-like"/>
</dbReference>
<accession>A0A418Q558</accession>
<feature type="chain" id="PRO_5019297061" evidence="2">
    <location>
        <begin position="32"/>
        <end position="407"/>
    </location>
</feature>
<proteinExistence type="predicted"/>
<dbReference type="InterPro" id="IPR029058">
    <property type="entry name" value="AB_hydrolase_fold"/>
</dbReference>
<keyword evidence="2" id="KW-0732">Signal</keyword>
<dbReference type="Gene3D" id="3.40.50.1820">
    <property type="entry name" value="alpha/beta hydrolase"/>
    <property type="match status" value="1"/>
</dbReference>
<dbReference type="EMBL" id="QXJK01000013">
    <property type="protein sequence ID" value="RIX33666.1"/>
    <property type="molecule type" value="Genomic_DNA"/>
</dbReference>
<organism evidence="3 4">
    <name type="scientific">Corynebacterium falsenii</name>
    <dbReference type="NCBI Taxonomy" id="108486"/>
    <lineage>
        <taxon>Bacteria</taxon>
        <taxon>Bacillati</taxon>
        <taxon>Actinomycetota</taxon>
        <taxon>Actinomycetes</taxon>
        <taxon>Mycobacteriales</taxon>
        <taxon>Corynebacteriaceae</taxon>
        <taxon>Corynebacterium</taxon>
    </lineage>
</organism>
<keyword evidence="4" id="KW-1185">Reference proteome</keyword>
<dbReference type="Proteomes" id="UP000285278">
    <property type="component" value="Unassembled WGS sequence"/>
</dbReference>
<feature type="region of interest" description="Disordered" evidence="1">
    <location>
        <begin position="385"/>
        <end position="407"/>
    </location>
</feature>
<evidence type="ECO:0000256" key="1">
    <source>
        <dbReference type="SAM" id="MobiDB-lite"/>
    </source>
</evidence>
<dbReference type="STRING" id="1451189.CFAL_10880"/>
<name>A0A418Q558_9CORY</name>
<sequence>MKKGVIRAVAATLAALAPAVATVAVSPAAQAEPGQADQAVTPATIHFGKTPNLDPNKASWRFALGQYQQAGFDNIEEAYAYSPSMDRYVPLVLIRPLDKAKRANAPTLYLLNGADGGEGGANWLMQTDVVEYLGGLDDPSKSLRAKAGLRDPSPGIGANIVIPMSGAFSYYSDWVNEAPQLGGKQMWETFLTKELPAPLESALGSNGKRALAGMSMSGTTSLLYAEHNPGFYNALGSFSGCAATTTGAAPLFVNITLNRANSNMNEMWGGPQSEVARYNDALINADKLRDTENIYVSNGSGWPGEHDLPSDPRVDGNLLTSARVMVEGGAIETATNTCTHDLEAKTRALDIPVTYNFRPQGTHQWGYWQDDLRDFWPIVTKGLGTNVPRPAEPHSQPATGNIFGSQQ</sequence>
<dbReference type="Pfam" id="PF00756">
    <property type="entry name" value="Esterase"/>
    <property type="match status" value="1"/>
</dbReference>
<evidence type="ECO:0000256" key="2">
    <source>
        <dbReference type="SAM" id="SignalP"/>
    </source>
</evidence>